<feature type="transmembrane region" description="Helical" evidence="6">
    <location>
        <begin position="276"/>
        <end position="298"/>
    </location>
</feature>
<feature type="transmembrane region" description="Helical" evidence="6">
    <location>
        <begin position="127"/>
        <end position="150"/>
    </location>
</feature>
<feature type="domain" description="Amino acid transporter transmembrane" evidence="7">
    <location>
        <begin position="49"/>
        <end position="451"/>
    </location>
</feature>
<feature type="transmembrane region" description="Helical" evidence="6">
    <location>
        <begin position="243"/>
        <end position="264"/>
    </location>
</feature>
<dbReference type="Pfam" id="PF01490">
    <property type="entry name" value="Aa_trans"/>
    <property type="match status" value="1"/>
</dbReference>
<keyword evidence="4 6" id="KW-1133">Transmembrane helix</keyword>
<organism evidence="8 9">
    <name type="scientific">Colletotrichum abscissum</name>
    <dbReference type="NCBI Taxonomy" id="1671311"/>
    <lineage>
        <taxon>Eukaryota</taxon>
        <taxon>Fungi</taxon>
        <taxon>Dikarya</taxon>
        <taxon>Ascomycota</taxon>
        <taxon>Pezizomycotina</taxon>
        <taxon>Sordariomycetes</taxon>
        <taxon>Hypocreomycetidae</taxon>
        <taxon>Glomerellales</taxon>
        <taxon>Glomerellaceae</taxon>
        <taxon>Colletotrichum</taxon>
        <taxon>Colletotrichum acutatum species complex</taxon>
    </lineage>
</organism>
<dbReference type="Proteomes" id="UP001056436">
    <property type="component" value="Unassembled WGS sequence"/>
</dbReference>
<protein>
    <submittedName>
        <fullName evidence="8">Transmembrane amino acid transporter</fullName>
    </submittedName>
</protein>
<dbReference type="InterPro" id="IPR013057">
    <property type="entry name" value="AA_transpt_TM"/>
</dbReference>
<dbReference type="OrthoDB" id="294730at2759"/>
<sequence>MSDTREIKDSSLGEAPSNTGKVVAADNAIAHDAVFGEITEDGPNYRSVGWLGTSVLMMKTQMGLGVLSIPSILDTMGIIPGVILVCVISGITTWSDFIVGTFKLRHPEVYGVDDAGELMFGWIGREIFGAGFCLFFTFTSGSAMLSISIALNALSMHATCTAVFVAVAAIIGFGFSSIRTLGRISWLAWVGVTSIIVAGKSRLLALLTVTIAVGLQDRPAAAPKDLPWKSDFKLVGSPTFTEAIAAISALVFSYAGTPAFFSIVAEMREPKHYTRALILCQSVVTLVYVAVGAVVYYYCGSYVSSPALGSAGPSVKKVAYGLGLPGLVVSAAVLLHLPSKHVFVRILRGSRHLTANTFTHWATWIGCTFTVALVAYLVASGIPVFNSLISLIGALLGTLICFQPMGCMWFYDNWTKGKQNPTIRWYAMCVWAAFVVVSGTFLMVAGTYSSIMGIINDYNGPNRSSAWSCADNSNSV</sequence>
<feature type="transmembrane region" description="Helical" evidence="6">
    <location>
        <begin position="423"/>
        <end position="448"/>
    </location>
</feature>
<name>A0A9Q0B7Q4_9PEZI</name>
<accession>A0A9Q0B7Q4</accession>
<proteinExistence type="inferred from homology"/>
<gene>
    <name evidence="8" type="ORF">CABS02_01557</name>
</gene>
<dbReference type="EMBL" id="SDAQ01000004">
    <property type="protein sequence ID" value="KAI3558410.1"/>
    <property type="molecule type" value="Genomic_DNA"/>
</dbReference>
<evidence type="ECO:0000256" key="6">
    <source>
        <dbReference type="SAM" id="Phobius"/>
    </source>
</evidence>
<feature type="transmembrane region" description="Helical" evidence="6">
    <location>
        <begin position="187"/>
        <end position="215"/>
    </location>
</feature>
<dbReference type="PANTHER" id="PTHR22950:SF683">
    <property type="entry name" value="AMINO ACID TRANSPORTER (EUROFUNG)"/>
    <property type="match status" value="1"/>
</dbReference>
<evidence type="ECO:0000259" key="7">
    <source>
        <dbReference type="Pfam" id="PF01490"/>
    </source>
</evidence>
<comment type="subcellular location">
    <subcellularLocation>
        <location evidence="1">Membrane</location>
        <topology evidence="1">Multi-pass membrane protein</topology>
    </subcellularLocation>
</comment>
<evidence type="ECO:0000256" key="5">
    <source>
        <dbReference type="ARBA" id="ARBA00023136"/>
    </source>
</evidence>
<evidence type="ECO:0000256" key="4">
    <source>
        <dbReference type="ARBA" id="ARBA00022989"/>
    </source>
</evidence>
<dbReference type="GO" id="GO:0015179">
    <property type="term" value="F:L-amino acid transmembrane transporter activity"/>
    <property type="evidence" value="ECO:0007669"/>
    <property type="project" value="TreeGrafter"/>
</dbReference>
<keyword evidence="5 6" id="KW-0472">Membrane</keyword>
<feature type="transmembrane region" description="Helical" evidence="6">
    <location>
        <begin position="388"/>
        <end position="411"/>
    </location>
</feature>
<reference evidence="8" key="1">
    <citation type="submission" date="2019-01" db="EMBL/GenBank/DDBJ databases">
        <title>Colletotrichum abscissum LGMF1257.</title>
        <authorList>
            <person name="Baroncelli R."/>
        </authorList>
    </citation>
    <scope>NUCLEOTIDE SEQUENCE</scope>
    <source>
        <strain evidence="8">Ca142</strain>
    </source>
</reference>
<keyword evidence="3 6" id="KW-0812">Transmembrane</keyword>
<feature type="transmembrane region" description="Helical" evidence="6">
    <location>
        <begin position="358"/>
        <end position="382"/>
    </location>
</feature>
<evidence type="ECO:0000256" key="3">
    <source>
        <dbReference type="ARBA" id="ARBA00022692"/>
    </source>
</evidence>
<comment type="caution">
    <text evidence="8">The sequence shown here is derived from an EMBL/GenBank/DDBJ whole genome shotgun (WGS) entry which is preliminary data.</text>
</comment>
<dbReference type="AlphaFoldDB" id="A0A9Q0B7Q4"/>
<comment type="similarity">
    <text evidence="2">Belongs to the amino acid/polyamine transporter 2 family.</text>
</comment>
<dbReference type="GO" id="GO:0016020">
    <property type="term" value="C:membrane"/>
    <property type="evidence" value="ECO:0007669"/>
    <property type="project" value="UniProtKB-SubCell"/>
</dbReference>
<evidence type="ECO:0000256" key="2">
    <source>
        <dbReference type="ARBA" id="ARBA00008066"/>
    </source>
</evidence>
<evidence type="ECO:0000256" key="1">
    <source>
        <dbReference type="ARBA" id="ARBA00004141"/>
    </source>
</evidence>
<keyword evidence="9" id="KW-1185">Reference proteome</keyword>
<dbReference type="PANTHER" id="PTHR22950">
    <property type="entry name" value="AMINO ACID TRANSPORTER"/>
    <property type="match status" value="1"/>
</dbReference>
<feature type="transmembrane region" description="Helical" evidence="6">
    <location>
        <begin position="318"/>
        <end position="337"/>
    </location>
</feature>
<dbReference type="FunFam" id="1.20.1740.10:FF:000039">
    <property type="entry name" value="Neutral amino acid transporter (Eurofung)"/>
    <property type="match status" value="1"/>
</dbReference>
<feature type="transmembrane region" description="Helical" evidence="6">
    <location>
        <begin position="156"/>
        <end position="175"/>
    </location>
</feature>
<evidence type="ECO:0000313" key="8">
    <source>
        <dbReference type="EMBL" id="KAI3558410.1"/>
    </source>
</evidence>
<evidence type="ECO:0000313" key="9">
    <source>
        <dbReference type="Proteomes" id="UP001056436"/>
    </source>
</evidence>